<dbReference type="Pfam" id="PF00507">
    <property type="entry name" value="Oxidored_q4"/>
    <property type="match status" value="1"/>
</dbReference>
<keyword evidence="4 12" id="KW-0813">Transport</keyword>
<gene>
    <name evidence="13" type="primary">nad3</name>
</gene>
<evidence type="ECO:0000313" key="13">
    <source>
        <dbReference type="EMBL" id="AML60680.1"/>
    </source>
</evidence>
<dbReference type="EMBL" id="KU501220">
    <property type="protein sequence ID" value="AML60680.1"/>
    <property type="molecule type" value="Genomic_DNA"/>
</dbReference>
<dbReference type="HAMAP" id="MF_01394">
    <property type="entry name" value="NDH1_NuoA"/>
    <property type="match status" value="1"/>
</dbReference>
<evidence type="ECO:0000256" key="6">
    <source>
        <dbReference type="ARBA" id="ARBA00022967"/>
    </source>
</evidence>
<evidence type="ECO:0000256" key="10">
    <source>
        <dbReference type="ARBA" id="ARBA00023136"/>
    </source>
</evidence>
<organism evidence="13">
    <name type="scientific">Trachydiscus minutus</name>
    <dbReference type="NCBI Taxonomy" id="1032745"/>
    <lineage>
        <taxon>Eukaryota</taxon>
        <taxon>Sar</taxon>
        <taxon>Stramenopiles</taxon>
        <taxon>Ochrophyta</taxon>
        <taxon>Eustigmatophyceae</taxon>
        <taxon>Goniochloridales</taxon>
        <taxon>Goniochloridaceae</taxon>
        <taxon>Trachydiscus</taxon>
    </lineage>
</organism>
<comment type="subcellular location">
    <subcellularLocation>
        <location evidence="1">Membrane</location>
        <topology evidence="1">Multi-pass membrane protein</topology>
    </subcellularLocation>
    <subcellularLocation>
        <location evidence="12">Mitochondrion membrane</location>
        <topology evidence="12">Multi-pass membrane protein</topology>
    </subcellularLocation>
</comment>
<keyword evidence="10 12" id="KW-0472">Membrane</keyword>
<protein>
    <recommendedName>
        <fullName evidence="3 12">NADH-ubiquinone oxidoreductase chain 3</fullName>
        <ecNumber evidence="12">7.1.1.2</ecNumber>
    </recommendedName>
</protein>
<dbReference type="GO" id="GO:0031966">
    <property type="term" value="C:mitochondrial membrane"/>
    <property type="evidence" value="ECO:0007669"/>
    <property type="project" value="UniProtKB-SubCell"/>
</dbReference>
<evidence type="ECO:0000256" key="9">
    <source>
        <dbReference type="ARBA" id="ARBA00023075"/>
    </source>
</evidence>
<keyword evidence="7 12" id="KW-1133">Transmembrane helix</keyword>
<dbReference type="GO" id="GO:0016651">
    <property type="term" value="F:oxidoreductase activity, acting on NAD(P)H"/>
    <property type="evidence" value="ECO:0007669"/>
    <property type="project" value="InterPro"/>
</dbReference>
<dbReference type="PANTHER" id="PTHR11058:SF9">
    <property type="entry name" value="NADH-UBIQUINONE OXIDOREDUCTASE CHAIN 3"/>
    <property type="match status" value="1"/>
</dbReference>
<sequence>MPSLFYEEYFPILIAFVVSITLSFILYGAGYFLSIQNPDTEKVSSYECGFDPYEDARNTFDVRFYLVAILFIIFDLEAVFFFPWAISLSHVTSWGFWTMIDFIIELALGFLYAWKIGALEWE</sequence>
<dbReference type="PANTHER" id="PTHR11058">
    <property type="entry name" value="NADH-UBIQUINONE OXIDOREDUCTASE CHAIN 3"/>
    <property type="match status" value="1"/>
</dbReference>
<dbReference type="GO" id="GO:0008137">
    <property type="term" value="F:NADH dehydrogenase (ubiquinone) activity"/>
    <property type="evidence" value="ECO:0007669"/>
    <property type="project" value="UniProtKB-UniRule"/>
</dbReference>
<evidence type="ECO:0000256" key="3">
    <source>
        <dbReference type="ARBA" id="ARBA00021007"/>
    </source>
</evidence>
<dbReference type="GO" id="GO:0030964">
    <property type="term" value="C:NADH dehydrogenase complex"/>
    <property type="evidence" value="ECO:0007669"/>
    <property type="project" value="TreeGrafter"/>
</dbReference>
<dbReference type="Gene3D" id="1.20.58.1610">
    <property type="entry name" value="NADH:ubiquinone/plastoquinone oxidoreductase, chain 3"/>
    <property type="match status" value="1"/>
</dbReference>
<keyword evidence="8 12" id="KW-0520">NAD</keyword>
<evidence type="ECO:0000256" key="1">
    <source>
        <dbReference type="ARBA" id="ARBA00004141"/>
    </source>
</evidence>
<keyword evidence="5 12" id="KW-0812">Transmembrane</keyword>
<dbReference type="RefSeq" id="YP_009237671.1">
    <property type="nucleotide sequence ID" value="NC_029643.1"/>
</dbReference>
<dbReference type="InterPro" id="IPR000440">
    <property type="entry name" value="NADH_UbQ/plastoQ_OxRdtase_su3"/>
</dbReference>
<geneLocation type="mitochondrion" evidence="13"/>
<comment type="function">
    <text evidence="12">Core subunit of the mitochondrial membrane respiratory chain NADH dehydrogenase (Complex I) which catalyzes electron transfer from NADH through the respiratory chain, using ubiquinone as an electron acceptor. Essential for the catalytic activity of complex I.</text>
</comment>
<dbReference type="AlphaFoldDB" id="A0A140F2P6"/>
<feature type="transmembrane region" description="Helical" evidence="12">
    <location>
        <begin position="12"/>
        <end position="33"/>
    </location>
</feature>
<keyword evidence="13" id="KW-0560">Oxidoreductase</keyword>
<keyword evidence="12 13" id="KW-0496">Mitochondrion</keyword>
<evidence type="ECO:0000256" key="7">
    <source>
        <dbReference type="ARBA" id="ARBA00022989"/>
    </source>
</evidence>
<dbReference type="EC" id="7.1.1.2" evidence="12"/>
<evidence type="ECO:0000256" key="5">
    <source>
        <dbReference type="ARBA" id="ARBA00022692"/>
    </source>
</evidence>
<keyword evidence="12" id="KW-0249">Electron transport</keyword>
<evidence type="ECO:0000256" key="11">
    <source>
        <dbReference type="ARBA" id="ARBA00049551"/>
    </source>
</evidence>
<evidence type="ECO:0000256" key="12">
    <source>
        <dbReference type="RuleBase" id="RU003640"/>
    </source>
</evidence>
<dbReference type="InterPro" id="IPR023043">
    <property type="entry name" value="NAD(P)H_OxRDtase_bac/plastid"/>
</dbReference>
<dbReference type="InterPro" id="IPR038430">
    <property type="entry name" value="NDAH_ubi_oxred_su3_sf"/>
</dbReference>
<feature type="transmembrane region" description="Helical" evidence="12">
    <location>
        <begin position="94"/>
        <end position="114"/>
    </location>
</feature>
<proteinExistence type="inferred from homology"/>
<keyword evidence="6 12" id="KW-1278">Translocase</keyword>
<keyword evidence="9 12" id="KW-0830">Ubiquinone</keyword>
<comment type="similarity">
    <text evidence="2 12">Belongs to the complex I subunit 3 family.</text>
</comment>
<feature type="transmembrane region" description="Helical" evidence="12">
    <location>
        <begin position="64"/>
        <end position="88"/>
    </location>
</feature>
<accession>A0A140F2P6</accession>
<evidence type="ECO:0000256" key="2">
    <source>
        <dbReference type="ARBA" id="ARBA00008472"/>
    </source>
</evidence>
<evidence type="ECO:0000256" key="8">
    <source>
        <dbReference type="ARBA" id="ARBA00023027"/>
    </source>
</evidence>
<keyword evidence="12" id="KW-0679">Respiratory chain</keyword>
<dbReference type="GeneID" id="26994737"/>
<reference evidence="13" key="1">
    <citation type="journal article" date="2016" name="Genome Biol. Evol.">
        <title>A Comparative Analysis of Mitochondrial Genomes in Eustigmatophyte Algae.</title>
        <authorList>
            <person name="Sevcikova T."/>
            <person name="Klimes V."/>
            <person name="Zbrankova V."/>
            <person name="Strnad H."/>
            <person name="Hroudova M."/>
            <person name="Vlcek C."/>
            <person name="Elias M."/>
        </authorList>
    </citation>
    <scope>NUCLEOTIDE SEQUENCE</scope>
    <source>
        <strain evidence="13">CCALA 838</strain>
    </source>
</reference>
<comment type="catalytic activity">
    <reaction evidence="11 12">
        <text>a ubiquinone + NADH + 5 H(+)(in) = a ubiquinol + NAD(+) + 4 H(+)(out)</text>
        <dbReference type="Rhea" id="RHEA:29091"/>
        <dbReference type="Rhea" id="RHEA-COMP:9565"/>
        <dbReference type="Rhea" id="RHEA-COMP:9566"/>
        <dbReference type="ChEBI" id="CHEBI:15378"/>
        <dbReference type="ChEBI" id="CHEBI:16389"/>
        <dbReference type="ChEBI" id="CHEBI:17976"/>
        <dbReference type="ChEBI" id="CHEBI:57540"/>
        <dbReference type="ChEBI" id="CHEBI:57945"/>
        <dbReference type="EC" id="7.1.1.2"/>
    </reaction>
</comment>
<name>A0A140F2P6_9STRA</name>
<evidence type="ECO:0000256" key="4">
    <source>
        <dbReference type="ARBA" id="ARBA00022448"/>
    </source>
</evidence>
<dbReference type="FunFam" id="1.20.58.1610:FF:000004">
    <property type="entry name" value="NADH-quinone oxidoreductase subunit A"/>
    <property type="match status" value="1"/>
</dbReference>